<dbReference type="HOGENOM" id="CLU_083246_0_0_9"/>
<evidence type="ECO:0000313" key="2">
    <source>
        <dbReference type="Proteomes" id="UP000000719"/>
    </source>
</evidence>
<gene>
    <name evidence="1" type="ordered locus">Hore_21700</name>
</gene>
<dbReference type="RefSeq" id="WP_015923885.1">
    <property type="nucleotide sequence ID" value="NC_011899.1"/>
</dbReference>
<accession>B8D0I0</accession>
<dbReference type="eggNOG" id="ENOG502Z7P7">
    <property type="taxonomic scope" value="Bacteria"/>
</dbReference>
<protein>
    <submittedName>
        <fullName evidence="1">Peptidase U57 YabG</fullName>
    </submittedName>
</protein>
<evidence type="ECO:0000313" key="1">
    <source>
        <dbReference type="EMBL" id="ACL70916.1"/>
    </source>
</evidence>
<dbReference type="AlphaFoldDB" id="B8D0I0"/>
<reference evidence="1 2" key="1">
    <citation type="journal article" date="2009" name="PLoS ONE">
        <title>Genome analysis of the anaerobic thermohalophilic bacterium Halothermothrix orenii.</title>
        <authorList>
            <person name="Mavromatis K."/>
            <person name="Ivanova N."/>
            <person name="Anderson I."/>
            <person name="Lykidis A."/>
            <person name="Hooper S.D."/>
            <person name="Sun H."/>
            <person name="Kunin V."/>
            <person name="Lapidus A."/>
            <person name="Hugenholtz P."/>
            <person name="Patel B."/>
            <person name="Kyrpides N.C."/>
        </authorList>
    </citation>
    <scope>NUCLEOTIDE SEQUENCE [LARGE SCALE GENOMIC DNA]</scope>
    <source>
        <strain evidence="2">H 168 / OCM 544 / DSM 9562</strain>
    </source>
</reference>
<dbReference type="EMBL" id="CP001098">
    <property type="protein sequence ID" value="ACL70916.1"/>
    <property type="molecule type" value="Genomic_DNA"/>
</dbReference>
<dbReference type="Pfam" id="PF05582">
    <property type="entry name" value="Peptidase_U57"/>
    <property type="match status" value="1"/>
</dbReference>
<dbReference type="STRING" id="373903.Hore_21700"/>
<dbReference type="Proteomes" id="UP000000719">
    <property type="component" value="Chromosome"/>
</dbReference>
<proteinExistence type="predicted"/>
<dbReference type="MEROPS" id="U57.001"/>
<keyword evidence="2" id="KW-1185">Reference proteome</keyword>
<dbReference type="InterPro" id="IPR008764">
    <property type="entry name" value="Peptidase_U57"/>
</dbReference>
<sequence>MSLNKGDFVTRRSHNRDLVFRIEDIKRDKVILRSFKFRLMADAPLDDLIKVDTGKITRIKKNLHEEALEILQKCRKHLILNTRVFRNSNSDAVYTEYPVRVLHLDGDKEYLNISLQNYKNLGLKARGFFIPEEGQPEKISRYVTKYRPDILVLTGHDGEFGDKIYHTSRYFIKAVKIARKIEPDLDQLIIYAGACQSDYDKLIESGANFASSPQNKMIHFMEPVLLVEKIASTPFNTVVPVSEVTANSISGEGAIGGVETRGKLRKKYP</sequence>
<dbReference type="OrthoDB" id="9785306at2"/>
<name>B8D0I0_HALOH</name>
<dbReference type="KEGG" id="hor:Hore_21700"/>
<organism evidence="1 2">
    <name type="scientific">Halothermothrix orenii (strain H 168 / OCM 544 / DSM 9562)</name>
    <dbReference type="NCBI Taxonomy" id="373903"/>
    <lineage>
        <taxon>Bacteria</taxon>
        <taxon>Bacillati</taxon>
        <taxon>Bacillota</taxon>
        <taxon>Clostridia</taxon>
        <taxon>Halanaerobiales</taxon>
        <taxon>Halothermotrichaceae</taxon>
        <taxon>Halothermothrix</taxon>
    </lineage>
</organism>
<dbReference type="PIRSF" id="PIRSF011575">
    <property type="entry name" value="YabG"/>
    <property type="match status" value="1"/>
</dbReference>